<dbReference type="GO" id="GO:0034472">
    <property type="term" value="P:snRNA 3'-end processing"/>
    <property type="evidence" value="ECO:0007669"/>
    <property type="project" value="TreeGrafter"/>
</dbReference>
<dbReference type="InterPro" id="IPR029321">
    <property type="entry name" value="INTS2"/>
</dbReference>
<sequence>MTSQLLLLYYLLLYEDVRLTNSHQLLASSRRVLSYSPHLFAQLPIRYLLSHAQKEQRLYAGLYSPLVKLLVSHYPQLCLVEDWLYQTPSANSRLGILPPPLPLDPQSVIRAMEDAAHNPGQVLVLLDRLLRMPPYQLWPLAGSLVSSVKCLLKPGIPRRVLVYLLSSRTFLSQQMQNRPAAAISHNLGTNTSTGTATSPQTIEEEREKLRGALVLTQESAAVQILLEACLMKEREKDGAGALILQEVRSIVCSYIHQAFLKDTTLAKLVHFQGYPGELLGPVVRGVPSMHIAIGLNWIPELLQLPDLEKQLFAIELTSHLALQNAMPSTLSISRLGINTLATLLSVLSKNKRLKIIKESLPSLVAIGRAFPALTDDLLHLMVMYGRVAAAQSGLLAAPAPKSIAFQDENILVDGIEKMDYEEGPPVDVFRSVPQEDSLYAQVITTFKMLVKESTMSHNLY</sequence>
<dbReference type="OrthoDB" id="70899at2759"/>
<comment type="caution">
    <text evidence="2">The sequence shown here is derived from an EMBL/GenBank/DDBJ whole genome shotgun (WGS) entry which is preliminary data.</text>
</comment>
<protein>
    <submittedName>
        <fullName evidence="2">Integrator complex subunit 2</fullName>
    </submittedName>
</protein>
<evidence type="ECO:0000313" key="2">
    <source>
        <dbReference type="EMBL" id="MPC16882.1"/>
    </source>
</evidence>
<keyword evidence="1" id="KW-0732">Signal</keyword>
<dbReference type="Proteomes" id="UP000324222">
    <property type="component" value="Unassembled WGS sequence"/>
</dbReference>
<accession>A0A5B7D6H3</accession>
<name>A0A5B7D6H3_PORTR</name>
<organism evidence="2 3">
    <name type="scientific">Portunus trituberculatus</name>
    <name type="common">Swimming crab</name>
    <name type="synonym">Neptunus trituberculatus</name>
    <dbReference type="NCBI Taxonomy" id="210409"/>
    <lineage>
        <taxon>Eukaryota</taxon>
        <taxon>Metazoa</taxon>
        <taxon>Ecdysozoa</taxon>
        <taxon>Arthropoda</taxon>
        <taxon>Crustacea</taxon>
        <taxon>Multicrustacea</taxon>
        <taxon>Malacostraca</taxon>
        <taxon>Eumalacostraca</taxon>
        <taxon>Eucarida</taxon>
        <taxon>Decapoda</taxon>
        <taxon>Pleocyemata</taxon>
        <taxon>Brachyura</taxon>
        <taxon>Eubrachyura</taxon>
        <taxon>Portunoidea</taxon>
        <taxon>Portunidae</taxon>
        <taxon>Portuninae</taxon>
        <taxon>Portunus</taxon>
    </lineage>
</organism>
<dbReference type="GO" id="GO:0032039">
    <property type="term" value="C:integrator complex"/>
    <property type="evidence" value="ECO:0007669"/>
    <property type="project" value="InterPro"/>
</dbReference>
<proteinExistence type="predicted"/>
<evidence type="ECO:0000313" key="3">
    <source>
        <dbReference type="Proteomes" id="UP000324222"/>
    </source>
</evidence>
<reference evidence="2 3" key="1">
    <citation type="submission" date="2019-05" db="EMBL/GenBank/DDBJ databases">
        <title>Another draft genome of Portunus trituberculatus and its Hox gene families provides insights of decapod evolution.</title>
        <authorList>
            <person name="Jeong J.-H."/>
            <person name="Song I."/>
            <person name="Kim S."/>
            <person name="Choi T."/>
            <person name="Kim D."/>
            <person name="Ryu S."/>
            <person name="Kim W."/>
        </authorList>
    </citation>
    <scope>NUCLEOTIDE SEQUENCE [LARGE SCALE GENOMIC DNA]</scope>
    <source>
        <tissue evidence="2">Muscle</tissue>
    </source>
</reference>
<dbReference type="EMBL" id="VSRR010000545">
    <property type="protein sequence ID" value="MPC16882.1"/>
    <property type="molecule type" value="Genomic_DNA"/>
</dbReference>
<dbReference type="PANTHER" id="PTHR28608">
    <property type="entry name" value="INTEGRATOR COMPLEX SUBUNIT 2"/>
    <property type="match status" value="1"/>
</dbReference>
<feature type="chain" id="PRO_5022692812" evidence="1">
    <location>
        <begin position="23"/>
        <end position="460"/>
    </location>
</feature>
<evidence type="ECO:0000256" key="1">
    <source>
        <dbReference type="SAM" id="SignalP"/>
    </source>
</evidence>
<dbReference type="AlphaFoldDB" id="A0A5B7D6H3"/>
<dbReference type="Pfam" id="PF14750">
    <property type="entry name" value="INTS2"/>
    <property type="match status" value="2"/>
</dbReference>
<dbReference type="PANTHER" id="PTHR28608:SF1">
    <property type="entry name" value="INTEGRATOR COMPLEX SUBUNIT 2"/>
    <property type="match status" value="1"/>
</dbReference>
<keyword evidence="3" id="KW-1185">Reference proteome</keyword>
<feature type="signal peptide" evidence="1">
    <location>
        <begin position="1"/>
        <end position="22"/>
    </location>
</feature>
<gene>
    <name evidence="2" type="primary">Ints2</name>
    <name evidence="2" type="ORF">E2C01_009720</name>
</gene>